<dbReference type="EMBL" id="JAACFV010000188">
    <property type="protein sequence ID" value="KAF7503257.1"/>
    <property type="molecule type" value="Genomic_DNA"/>
</dbReference>
<protein>
    <submittedName>
        <fullName evidence="1">Uncharacterized protein</fullName>
    </submittedName>
</protein>
<reference evidence="1" key="1">
    <citation type="submission" date="2020-02" db="EMBL/GenBank/DDBJ databases">
        <authorList>
            <person name="Palmer J.M."/>
        </authorList>
    </citation>
    <scope>NUCLEOTIDE SEQUENCE</scope>
    <source>
        <strain evidence="1">EPUS1.4</strain>
        <tissue evidence="1">Thallus</tissue>
    </source>
</reference>
<dbReference type="Proteomes" id="UP000606974">
    <property type="component" value="Unassembled WGS sequence"/>
</dbReference>
<evidence type="ECO:0000313" key="1">
    <source>
        <dbReference type="EMBL" id="KAF7503257.1"/>
    </source>
</evidence>
<sequence>MKGEAGRYEGGAAELSRAPSLDEAGVLCCDCLYHVVLRDSESSMQIQHCKCPDATLKIHSDWAEVGNQWPKGKTGLQ</sequence>
<organism evidence="1 2">
    <name type="scientific">Endocarpon pusillum</name>
    <dbReference type="NCBI Taxonomy" id="364733"/>
    <lineage>
        <taxon>Eukaryota</taxon>
        <taxon>Fungi</taxon>
        <taxon>Dikarya</taxon>
        <taxon>Ascomycota</taxon>
        <taxon>Pezizomycotina</taxon>
        <taxon>Eurotiomycetes</taxon>
        <taxon>Chaetothyriomycetidae</taxon>
        <taxon>Verrucariales</taxon>
        <taxon>Verrucariaceae</taxon>
        <taxon>Endocarpon</taxon>
    </lineage>
</organism>
<accession>A0A8H7A9T8</accession>
<keyword evidence="2" id="KW-1185">Reference proteome</keyword>
<proteinExistence type="predicted"/>
<gene>
    <name evidence="1" type="ORF">GJ744_004048</name>
</gene>
<name>A0A8H7A9T8_9EURO</name>
<evidence type="ECO:0000313" key="2">
    <source>
        <dbReference type="Proteomes" id="UP000606974"/>
    </source>
</evidence>
<comment type="caution">
    <text evidence="1">The sequence shown here is derived from an EMBL/GenBank/DDBJ whole genome shotgun (WGS) entry which is preliminary data.</text>
</comment>
<dbReference type="AlphaFoldDB" id="A0A8H7A9T8"/>